<evidence type="ECO:0000313" key="2">
    <source>
        <dbReference type="EMBL" id="CAL4918189.1"/>
    </source>
</evidence>
<keyword evidence="3" id="KW-1185">Reference proteome</keyword>
<dbReference type="PROSITE" id="PS50181">
    <property type="entry name" value="FBOX"/>
    <property type="match status" value="1"/>
</dbReference>
<dbReference type="Gene3D" id="1.20.1280.50">
    <property type="match status" value="1"/>
</dbReference>
<dbReference type="Proteomes" id="UP001497457">
    <property type="component" value="Chromosome 13rd"/>
</dbReference>
<proteinExistence type="predicted"/>
<dbReference type="EMBL" id="OZ075123">
    <property type="protein sequence ID" value="CAL4918189.1"/>
    <property type="molecule type" value="Genomic_DNA"/>
</dbReference>
<gene>
    <name evidence="2" type="ORF">URODEC1_LOCUS19018</name>
</gene>
<sequence length="170" mass="18974">MDQKPEEGLLPPAAAPLPEDMLADLFARLPPRGLAVARAVCRAWRAAVDGRRLLRANLLPLSVARIFIKFRCHQFPEYFSRPSTGPSISGQMDYLPSSAGGYIYISGHCNGLLLLDLDDHGDHVVNPATRAWSPVPPPPAFGDDDVPRIFYYQNYLVFDPTLSPYHEHHR</sequence>
<reference evidence="2" key="1">
    <citation type="submission" date="2024-10" db="EMBL/GenBank/DDBJ databases">
        <authorList>
            <person name="Ryan C."/>
        </authorList>
    </citation>
    <scope>NUCLEOTIDE SEQUENCE [LARGE SCALE GENOMIC DNA]</scope>
</reference>
<evidence type="ECO:0000259" key="1">
    <source>
        <dbReference type="PROSITE" id="PS50181"/>
    </source>
</evidence>
<organism evidence="2 3">
    <name type="scientific">Urochloa decumbens</name>
    <dbReference type="NCBI Taxonomy" id="240449"/>
    <lineage>
        <taxon>Eukaryota</taxon>
        <taxon>Viridiplantae</taxon>
        <taxon>Streptophyta</taxon>
        <taxon>Embryophyta</taxon>
        <taxon>Tracheophyta</taxon>
        <taxon>Spermatophyta</taxon>
        <taxon>Magnoliopsida</taxon>
        <taxon>Liliopsida</taxon>
        <taxon>Poales</taxon>
        <taxon>Poaceae</taxon>
        <taxon>PACMAD clade</taxon>
        <taxon>Panicoideae</taxon>
        <taxon>Panicodae</taxon>
        <taxon>Paniceae</taxon>
        <taxon>Melinidinae</taxon>
        <taxon>Urochloa</taxon>
    </lineage>
</organism>
<dbReference type="InterPro" id="IPR036047">
    <property type="entry name" value="F-box-like_dom_sf"/>
</dbReference>
<dbReference type="AlphaFoldDB" id="A0ABC8WZ00"/>
<name>A0ABC8WZ00_9POAL</name>
<dbReference type="PANTHER" id="PTHR34591">
    <property type="entry name" value="OS03G0653100 PROTEIN-RELATED"/>
    <property type="match status" value="1"/>
</dbReference>
<accession>A0ABC8WZ00</accession>
<feature type="domain" description="F-box" evidence="1">
    <location>
        <begin position="11"/>
        <end position="57"/>
    </location>
</feature>
<dbReference type="SUPFAM" id="SSF81383">
    <property type="entry name" value="F-box domain"/>
    <property type="match status" value="1"/>
</dbReference>
<dbReference type="InterPro" id="IPR001810">
    <property type="entry name" value="F-box_dom"/>
</dbReference>
<evidence type="ECO:0000313" key="3">
    <source>
        <dbReference type="Proteomes" id="UP001497457"/>
    </source>
</evidence>
<dbReference type="Pfam" id="PF12937">
    <property type="entry name" value="F-box-like"/>
    <property type="match status" value="1"/>
</dbReference>
<protein>
    <recommendedName>
        <fullName evidence="1">F-box domain-containing protein</fullName>
    </recommendedName>
</protein>
<dbReference type="PANTHER" id="PTHR34591:SF13">
    <property type="entry name" value="OS03G0669900 PROTEIN"/>
    <property type="match status" value="1"/>
</dbReference>
<dbReference type="SMART" id="SM00256">
    <property type="entry name" value="FBOX"/>
    <property type="match status" value="1"/>
</dbReference>